<keyword evidence="4" id="KW-0391">Immunity</keyword>
<feature type="region of interest" description="Disordered" evidence="8">
    <location>
        <begin position="330"/>
        <end position="353"/>
    </location>
</feature>
<dbReference type="InterPro" id="IPR052051">
    <property type="entry name" value="TCR_complex_component"/>
</dbReference>
<dbReference type="OrthoDB" id="9803478at2759"/>
<dbReference type="SUPFAM" id="SSF48726">
    <property type="entry name" value="Immunoglobulin"/>
    <property type="match status" value="2"/>
</dbReference>
<keyword evidence="6" id="KW-1015">Disulfide bond</keyword>
<dbReference type="GO" id="GO:0009617">
    <property type="term" value="P:response to bacterium"/>
    <property type="evidence" value="ECO:0007669"/>
    <property type="project" value="TreeGrafter"/>
</dbReference>
<keyword evidence="5 9" id="KW-0472">Membrane</keyword>
<dbReference type="GeneID" id="115250821"/>
<dbReference type="InterPro" id="IPR036179">
    <property type="entry name" value="Ig-like_dom_sf"/>
</dbReference>
<dbReference type="KEGG" id="tru:115250821"/>
<name>H2SQ08_TAKRU</name>
<feature type="transmembrane region" description="Helical" evidence="9">
    <location>
        <begin position="266"/>
        <end position="293"/>
    </location>
</feature>
<evidence type="ECO:0000259" key="10">
    <source>
        <dbReference type="PROSITE" id="PS50835"/>
    </source>
</evidence>
<dbReference type="eggNOG" id="ENOG502SVGE">
    <property type="taxonomic scope" value="Eukaryota"/>
</dbReference>
<dbReference type="InterPro" id="IPR007110">
    <property type="entry name" value="Ig-like_dom"/>
</dbReference>
<keyword evidence="3" id="KW-0732">Signal</keyword>
<evidence type="ECO:0000256" key="9">
    <source>
        <dbReference type="SAM" id="Phobius"/>
    </source>
</evidence>
<evidence type="ECO:0000256" key="8">
    <source>
        <dbReference type="SAM" id="MobiDB-lite"/>
    </source>
</evidence>
<dbReference type="GO" id="GO:0002376">
    <property type="term" value="P:immune system process"/>
    <property type="evidence" value="ECO:0007669"/>
    <property type="project" value="UniProtKB-KW"/>
</dbReference>
<evidence type="ECO:0000256" key="3">
    <source>
        <dbReference type="ARBA" id="ARBA00022729"/>
    </source>
</evidence>
<evidence type="ECO:0000256" key="6">
    <source>
        <dbReference type="ARBA" id="ARBA00023157"/>
    </source>
</evidence>
<dbReference type="GO" id="GO:0005886">
    <property type="term" value="C:plasma membrane"/>
    <property type="evidence" value="ECO:0007669"/>
    <property type="project" value="UniProtKB-SubCell"/>
</dbReference>
<evidence type="ECO:0000313" key="12">
    <source>
        <dbReference type="Proteomes" id="UP000005226"/>
    </source>
</evidence>
<keyword evidence="9" id="KW-1133">Transmembrane helix</keyword>
<gene>
    <name evidence="11" type="primary">LOC115250821</name>
</gene>
<dbReference type="OMA" id="WFQDSAE"/>
<reference evidence="11" key="2">
    <citation type="submission" date="2025-05" db="UniProtKB">
        <authorList>
            <consortium name="Ensembl"/>
        </authorList>
    </citation>
    <scope>IDENTIFICATION</scope>
</reference>
<keyword evidence="12" id="KW-1185">Reference proteome</keyword>
<evidence type="ECO:0000256" key="4">
    <source>
        <dbReference type="ARBA" id="ARBA00022859"/>
    </source>
</evidence>
<evidence type="ECO:0000256" key="7">
    <source>
        <dbReference type="ARBA" id="ARBA00023180"/>
    </source>
</evidence>
<evidence type="ECO:0000256" key="2">
    <source>
        <dbReference type="ARBA" id="ARBA00022475"/>
    </source>
</evidence>
<dbReference type="SMART" id="SM00406">
    <property type="entry name" value="IGv"/>
    <property type="match status" value="2"/>
</dbReference>
<feature type="domain" description="Ig-like" evidence="10">
    <location>
        <begin position="156"/>
        <end position="263"/>
    </location>
</feature>
<dbReference type="CDD" id="cd00099">
    <property type="entry name" value="IgV"/>
    <property type="match status" value="1"/>
</dbReference>
<keyword evidence="2" id="KW-1003">Cell membrane</keyword>
<dbReference type="PANTHER" id="PTHR19433">
    <property type="entry name" value="T-CELL RECEPTOR ALPHA CHAIN V REGION-RELATED"/>
    <property type="match status" value="1"/>
</dbReference>
<dbReference type="InterPro" id="IPR003599">
    <property type="entry name" value="Ig_sub"/>
</dbReference>
<evidence type="ECO:0000256" key="5">
    <source>
        <dbReference type="ARBA" id="ARBA00023136"/>
    </source>
</evidence>
<dbReference type="RefSeq" id="XP_029696883.1">
    <property type="nucleotide sequence ID" value="XM_029841023.1"/>
</dbReference>
<dbReference type="InterPro" id="IPR013106">
    <property type="entry name" value="Ig_V-set"/>
</dbReference>
<evidence type="ECO:0000313" key="11">
    <source>
        <dbReference type="Ensembl" id="ENSTRUP00000014495.3"/>
    </source>
</evidence>
<comment type="subcellular location">
    <subcellularLocation>
        <location evidence="1">Cell membrane</location>
    </subcellularLocation>
</comment>
<dbReference type="AlphaFoldDB" id="H2SQ08"/>
<dbReference type="Ensembl" id="ENSTRUT00000014563.3">
    <property type="protein sequence ID" value="ENSTRUP00000014495.3"/>
    <property type="gene ID" value="ENSTRUG00000005963.3"/>
</dbReference>
<feature type="domain" description="Ig-like" evidence="10">
    <location>
        <begin position="43"/>
        <end position="141"/>
    </location>
</feature>
<keyword evidence="9" id="KW-0812">Transmembrane</keyword>
<feature type="transmembrane region" description="Helical" evidence="9">
    <location>
        <begin position="12"/>
        <end position="32"/>
    </location>
</feature>
<keyword evidence="7" id="KW-0325">Glycoprotein</keyword>
<dbReference type="PANTHER" id="PTHR19433:SF127">
    <property type="entry name" value="NITR9"/>
    <property type="match status" value="1"/>
</dbReference>
<dbReference type="Ensembl" id="ENSTRUT00000071816.1">
    <property type="protein sequence ID" value="ENSTRUP00000085420.1"/>
    <property type="gene ID" value="ENSTRUG00000005963.3"/>
</dbReference>
<evidence type="ECO:0000256" key="1">
    <source>
        <dbReference type="ARBA" id="ARBA00004236"/>
    </source>
</evidence>
<dbReference type="Gene3D" id="2.60.40.10">
    <property type="entry name" value="Immunoglobulins"/>
    <property type="match status" value="2"/>
</dbReference>
<dbReference type="PROSITE" id="PS50835">
    <property type="entry name" value="IG_LIKE"/>
    <property type="match status" value="2"/>
</dbReference>
<dbReference type="GeneTree" id="ENSGT00950000182968"/>
<dbReference type="Pfam" id="PF07686">
    <property type="entry name" value="V-set"/>
    <property type="match status" value="2"/>
</dbReference>
<dbReference type="Proteomes" id="UP000005226">
    <property type="component" value="Chromosome 8"/>
</dbReference>
<dbReference type="SMART" id="SM00409">
    <property type="entry name" value="IG"/>
    <property type="match status" value="2"/>
</dbReference>
<accession>H2SQ08</accession>
<organism evidence="11 12">
    <name type="scientific">Takifugu rubripes</name>
    <name type="common">Japanese pufferfish</name>
    <name type="synonym">Fugu rubripes</name>
    <dbReference type="NCBI Taxonomy" id="31033"/>
    <lineage>
        <taxon>Eukaryota</taxon>
        <taxon>Metazoa</taxon>
        <taxon>Chordata</taxon>
        <taxon>Craniata</taxon>
        <taxon>Vertebrata</taxon>
        <taxon>Euteleostomi</taxon>
        <taxon>Actinopterygii</taxon>
        <taxon>Neopterygii</taxon>
        <taxon>Teleostei</taxon>
        <taxon>Neoteleostei</taxon>
        <taxon>Acanthomorphata</taxon>
        <taxon>Eupercaria</taxon>
        <taxon>Tetraodontiformes</taxon>
        <taxon>Tetradontoidea</taxon>
        <taxon>Tetraodontidae</taxon>
        <taxon>Takifugu</taxon>
    </lineage>
</organism>
<protein>
    <submittedName>
        <fullName evidence="11">Uncharacterized LOC101063762</fullName>
    </submittedName>
</protein>
<dbReference type="InterPro" id="IPR013783">
    <property type="entry name" value="Ig-like_fold"/>
</dbReference>
<sequence>MKDHIIHLDMLVTMGSLKFALYIPFLCLWGFVLTDETSSFVYPVNSLVFAIVGENMTLQCSYKDNSANTFHWYKQTQGEKPILLSNFYKHDKKVERTGKLNNHFSVNFTRRNYHLIIAKLRISDSGIYYCTSSYVNTFNFENIYIVHVTSLHLTVPVEVHQSPSESVQSGGSVTLNCRVHNRTCDEEHAVYWFKKSGESEPELIYTHGGKKEQCERKNLTCFYNLSMRNLNTSKAGTYHCAVAACGQILFGNGTNLNIQNKVNSPILLLLVYFLTGALAFITILCALLALTLFKVYKRISSKHTDQTDPSCDMIERVQEENLQYAALRNQKANKSRRKRETNEKECVYSSVAH</sequence>
<reference evidence="11 12" key="1">
    <citation type="journal article" date="2011" name="Genome Biol. Evol.">
        <title>Integration of the genetic map and genome assembly of fugu facilitates insights into distinct features of genome evolution in teleosts and mammals.</title>
        <authorList>
            <person name="Kai W."/>
            <person name="Kikuchi K."/>
            <person name="Tohari S."/>
            <person name="Chew A.K."/>
            <person name="Tay A."/>
            <person name="Fujiwara A."/>
            <person name="Hosoya S."/>
            <person name="Suetake H."/>
            <person name="Naruse K."/>
            <person name="Brenner S."/>
            <person name="Suzuki Y."/>
            <person name="Venkatesh B."/>
        </authorList>
    </citation>
    <scope>NUCLEOTIDE SEQUENCE [LARGE SCALE GENOMIC DNA]</scope>
</reference>
<proteinExistence type="predicted"/>